<organism evidence="6 7">
    <name type="scientific">Anopheles arabiensis</name>
    <name type="common">Mosquito</name>
    <dbReference type="NCBI Taxonomy" id="7173"/>
    <lineage>
        <taxon>Eukaryota</taxon>
        <taxon>Metazoa</taxon>
        <taxon>Ecdysozoa</taxon>
        <taxon>Arthropoda</taxon>
        <taxon>Hexapoda</taxon>
        <taxon>Insecta</taxon>
        <taxon>Pterygota</taxon>
        <taxon>Neoptera</taxon>
        <taxon>Endopterygota</taxon>
        <taxon>Diptera</taxon>
        <taxon>Nematocera</taxon>
        <taxon>Culicoidea</taxon>
        <taxon>Culicidae</taxon>
        <taxon>Anophelinae</taxon>
        <taxon>Anopheles</taxon>
    </lineage>
</organism>
<proteinExistence type="predicted"/>
<dbReference type="VEuPathDB" id="VectorBase:AARA21_012598"/>
<feature type="compositionally biased region" description="Polar residues" evidence="5">
    <location>
        <begin position="931"/>
        <end position="946"/>
    </location>
</feature>
<dbReference type="InterPro" id="IPR001164">
    <property type="entry name" value="ArfGAP_dom"/>
</dbReference>
<dbReference type="Gene3D" id="1.10.510.10">
    <property type="entry name" value="Transferase(Phosphotransferase) domain 1"/>
    <property type="match status" value="1"/>
</dbReference>
<dbReference type="InterPro" id="IPR037278">
    <property type="entry name" value="ARFGAP/RecO"/>
</dbReference>
<dbReference type="GO" id="GO:0005096">
    <property type="term" value="F:GTPase activator activity"/>
    <property type="evidence" value="ECO:0007669"/>
    <property type="project" value="UniProtKB-KW"/>
</dbReference>
<dbReference type="GO" id="GO:0032012">
    <property type="term" value="P:regulation of ARF protein signal transduction"/>
    <property type="evidence" value="ECO:0007669"/>
    <property type="project" value="TreeGrafter"/>
</dbReference>
<evidence type="ECO:0000313" key="7">
    <source>
        <dbReference type="Proteomes" id="UP000075840"/>
    </source>
</evidence>
<dbReference type="VEuPathDB" id="VectorBase:AARA008342"/>
<keyword evidence="2" id="KW-0479">Metal-binding</keyword>
<dbReference type="SUPFAM" id="SSF57863">
    <property type="entry name" value="ArfGap/RecO-like zinc finger"/>
    <property type="match status" value="1"/>
</dbReference>
<evidence type="ECO:0000256" key="4">
    <source>
        <dbReference type="ARBA" id="ARBA00022833"/>
    </source>
</evidence>
<dbReference type="GO" id="GO:0000139">
    <property type="term" value="C:Golgi membrane"/>
    <property type="evidence" value="ECO:0007669"/>
    <property type="project" value="TreeGrafter"/>
</dbReference>
<feature type="region of interest" description="Disordered" evidence="5">
    <location>
        <begin position="606"/>
        <end position="699"/>
    </location>
</feature>
<feature type="compositionally biased region" description="Low complexity" evidence="5">
    <location>
        <begin position="1182"/>
        <end position="1191"/>
    </location>
</feature>
<dbReference type="PANTHER" id="PTHR46395:SF1">
    <property type="entry name" value="ADP-RIBOSYLATION FACTOR GTPASE-ACTIVATING PROTEIN 1"/>
    <property type="match status" value="1"/>
</dbReference>
<name>A0A182I446_ANOAR</name>
<dbReference type="Gene3D" id="3.30.200.20">
    <property type="entry name" value="Phosphorylase Kinase, domain 1"/>
    <property type="match status" value="1"/>
</dbReference>
<dbReference type="GO" id="GO:0008270">
    <property type="term" value="F:zinc ion binding"/>
    <property type="evidence" value="ECO:0007669"/>
    <property type="project" value="UniProtKB-KW"/>
</dbReference>
<dbReference type="GO" id="GO:0030100">
    <property type="term" value="P:regulation of endocytosis"/>
    <property type="evidence" value="ECO:0007669"/>
    <property type="project" value="TreeGrafter"/>
</dbReference>
<reference evidence="6" key="1">
    <citation type="submission" date="2022-08" db="UniProtKB">
        <authorList>
            <consortium name="EnsemblMetazoa"/>
        </authorList>
    </citation>
    <scope>IDENTIFICATION</scope>
    <source>
        <strain evidence="6">Dongola</strain>
    </source>
</reference>
<dbReference type="EMBL" id="APCN01002273">
    <property type="status" value="NOT_ANNOTATED_CDS"/>
    <property type="molecule type" value="Genomic_DNA"/>
</dbReference>
<dbReference type="InterPro" id="IPR011009">
    <property type="entry name" value="Kinase-like_dom_sf"/>
</dbReference>
<dbReference type="SUPFAM" id="SSF56112">
    <property type="entry name" value="Protein kinase-like (PK-like)"/>
    <property type="match status" value="1"/>
</dbReference>
<dbReference type="SMART" id="SM00105">
    <property type="entry name" value="ArfGap"/>
    <property type="match status" value="1"/>
</dbReference>
<feature type="compositionally biased region" description="Polar residues" evidence="5">
    <location>
        <begin position="40"/>
        <end position="51"/>
    </location>
</feature>
<feature type="compositionally biased region" description="Polar residues" evidence="5">
    <location>
        <begin position="1460"/>
        <end position="1481"/>
    </location>
</feature>
<dbReference type="Pfam" id="PF07714">
    <property type="entry name" value="PK_Tyr_Ser-Thr"/>
    <property type="match status" value="1"/>
</dbReference>
<dbReference type="InterPro" id="IPR001245">
    <property type="entry name" value="Ser-Thr/Tyr_kinase_cat_dom"/>
</dbReference>
<dbReference type="PROSITE" id="PS50115">
    <property type="entry name" value="ARFGAP"/>
    <property type="match status" value="1"/>
</dbReference>
<dbReference type="PROSITE" id="PS50011">
    <property type="entry name" value="PROTEIN_KINASE_DOM"/>
    <property type="match status" value="1"/>
</dbReference>
<protein>
    <submittedName>
        <fullName evidence="6">Uncharacterized protein</fullName>
    </submittedName>
</protein>
<evidence type="ECO:0000256" key="5">
    <source>
        <dbReference type="SAM" id="MobiDB-lite"/>
    </source>
</evidence>
<feature type="compositionally biased region" description="Basic and acidic residues" evidence="5">
    <location>
        <begin position="1448"/>
        <end position="1458"/>
    </location>
</feature>
<feature type="region of interest" description="Disordered" evidence="5">
    <location>
        <begin position="1171"/>
        <end position="1220"/>
    </location>
</feature>
<dbReference type="PANTHER" id="PTHR46395">
    <property type="entry name" value="ADP-RIBOSYLATION FACTOR GTPASE-ACTIVATING PROTEIN 1"/>
    <property type="match status" value="1"/>
</dbReference>
<feature type="compositionally biased region" description="Low complexity" evidence="5">
    <location>
        <begin position="1368"/>
        <end position="1379"/>
    </location>
</feature>
<evidence type="ECO:0000256" key="2">
    <source>
        <dbReference type="ARBA" id="ARBA00022723"/>
    </source>
</evidence>
<feature type="compositionally biased region" description="Basic residues" evidence="5">
    <location>
        <begin position="892"/>
        <end position="903"/>
    </location>
</feature>
<feature type="compositionally biased region" description="Acidic residues" evidence="5">
    <location>
        <begin position="828"/>
        <end position="841"/>
    </location>
</feature>
<dbReference type="VEuPathDB" id="VectorBase:AARA21_010038"/>
<feature type="compositionally biased region" description="Gly residues" evidence="5">
    <location>
        <begin position="1330"/>
        <end position="1340"/>
    </location>
</feature>
<dbReference type="PRINTS" id="PR00405">
    <property type="entry name" value="REVINTRACTNG"/>
</dbReference>
<feature type="region of interest" description="Disordered" evidence="5">
    <location>
        <begin position="963"/>
        <end position="1035"/>
    </location>
</feature>
<feature type="region of interest" description="Disordered" evidence="5">
    <location>
        <begin position="36"/>
        <end position="65"/>
    </location>
</feature>
<feature type="compositionally biased region" description="Gly residues" evidence="5">
    <location>
        <begin position="1171"/>
        <end position="1181"/>
    </location>
</feature>
<keyword evidence="7" id="KW-1185">Reference proteome</keyword>
<dbReference type="InterPro" id="IPR008271">
    <property type="entry name" value="Ser/Thr_kinase_AS"/>
</dbReference>
<dbReference type="InterPro" id="IPR000719">
    <property type="entry name" value="Prot_kinase_dom"/>
</dbReference>
<dbReference type="PROSITE" id="PS00108">
    <property type="entry name" value="PROTEIN_KINASE_ST"/>
    <property type="match status" value="1"/>
</dbReference>
<feature type="compositionally biased region" description="Polar residues" evidence="5">
    <location>
        <begin position="1428"/>
        <end position="1439"/>
    </location>
</feature>
<dbReference type="Proteomes" id="UP000075840">
    <property type="component" value="Unassembled WGS sequence"/>
</dbReference>
<dbReference type="EnsemblMetazoa" id="AARA008342-RA">
    <property type="protein sequence ID" value="AARA008342-PA"/>
    <property type="gene ID" value="AARA008342"/>
</dbReference>
<feature type="compositionally biased region" description="Polar residues" evidence="5">
    <location>
        <begin position="967"/>
        <end position="980"/>
    </location>
</feature>
<feature type="compositionally biased region" description="Polar residues" evidence="5">
    <location>
        <begin position="1350"/>
        <end position="1367"/>
    </location>
</feature>
<dbReference type="SMART" id="SM00220">
    <property type="entry name" value="S_TKc"/>
    <property type="match status" value="1"/>
</dbReference>
<feature type="compositionally biased region" description="Low complexity" evidence="5">
    <location>
        <begin position="1504"/>
        <end position="1515"/>
    </location>
</feature>
<keyword evidence="1" id="KW-0343">GTPase activation</keyword>
<feature type="compositionally biased region" description="Acidic residues" evidence="5">
    <location>
        <begin position="674"/>
        <end position="690"/>
    </location>
</feature>
<feature type="compositionally biased region" description="Polar residues" evidence="5">
    <location>
        <begin position="628"/>
        <end position="649"/>
    </location>
</feature>
<feature type="compositionally biased region" description="Low complexity" evidence="5">
    <location>
        <begin position="1209"/>
        <end position="1220"/>
    </location>
</feature>
<evidence type="ECO:0000313" key="6">
    <source>
        <dbReference type="EnsemblMetazoa" id="AARA008342-PA"/>
    </source>
</evidence>
<dbReference type="GO" id="GO:0004672">
    <property type="term" value="F:protein kinase activity"/>
    <property type="evidence" value="ECO:0007669"/>
    <property type="project" value="InterPro"/>
</dbReference>
<feature type="region of interest" description="Disordered" evidence="5">
    <location>
        <begin position="510"/>
        <end position="576"/>
    </location>
</feature>
<feature type="region of interest" description="Disordered" evidence="5">
    <location>
        <begin position="864"/>
        <end position="907"/>
    </location>
</feature>
<dbReference type="CDD" id="cd08830">
    <property type="entry name" value="ArfGap_ArfGap1"/>
    <property type="match status" value="1"/>
</dbReference>
<dbReference type="GO" id="GO:0006950">
    <property type="term" value="P:response to stress"/>
    <property type="evidence" value="ECO:0007669"/>
    <property type="project" value="UniProtKB-ARBA"/>
</dbReference>
<dbReference type="Pfam" id="PF01412">
    <property type="entry name" value="ArfGap"/>
    <property type="match status" value="1"/>
</dbReference>
<feature type="region of interest" description="Disordered" evidence="5">
    <location>
        <begin position="1328"/>
        <end position="1526"/>
    </location>
</feature>
<dbReference type="GO" id="GO:0005524">
    <property type="term" value="F:ATP binding"/>
    <property type="evidence" value="ECO:0007669"/>
    <property type="project" value="InterPro"/>
</dbReference>
<sequence>MISIQEELDQLGLNNEQQQPAPPYPQVIYGNEYHHHHHQQQVGNDDSSSPDYLQHHLPHHHQHHPAMCANGWPQLPVGMVAAGGPGVGPVGVGIGVGVGVGMSSKPATAGWMDGLFGCMRPVLSLIGKSHIMEMKSKQTEDWEIPYETITDMVWLGSGAQGAVFCGKLRNELVAVKKVRELKETDIRHLRKLDHENIVKFKGVCTQAPVFCIIMEYCAHGPLHKKLQDSGGVITPQQLVSWSQQIALGMQYLHTHKIIHRDLKSPNILIGENDACEKGQYELYYQTQRSWREDIRSHMQKLTSNGMDIQKHEQDLIQKRKDEWKHAQDVRMTYERKLERTNMLCMQLSQLILQVEQKEQEILKREKLLAPEQRKCGFLKRGGDKANRKRPFSFPAMTTALPGRGGYGYSTTPSPTAAGVTPAKATLYAELNPSGHQGAKSVVVPVAAAPPPPYSTLAPLQTAAAAVPVTSPITSPEAVPVQPMAPSTTSSGRVKKLRHRRVGSGTINCSPKCSPCRDRRVQSEPESRHVKLVDTETQTEPMDISEPDVSPCPNLASKRMSASLREEEEEEQEKVEPEVIEEALRRLSVSERLAGDRVLPVEPRVSAYRCSSKPQSEDDGEVPEDEENGNSISISTMTNSRSSDMMTTSGGVPVPGSEQNYRYRRQQSSQQQEDLREEEADGYAEEFDDEREGSSPDPIMDAMNRNERFDRACSDDDKIDTLDRKVNIISEKLQQSAAYGNLLNDNNVIVYRAALKQPNQPAGGKTILLKHPGAGSNLKPAGAGGAGIGAYLYSGPHAGGLAVVGGGGGGAGAVPAEVEQHHEPKLGEVEEEESWTDEEGEEPDQKQYYVLRRKSVGRLPIKRGRRTKYSVGSGPSVASGGGGVGVSGSSAMVHHHHHHHHHHASPGGADHLAIVHRKIHSNVTISDEENTSEYSHAPSSQRSTLESNPDLPSVVMMKAGRRVDRIKQQQQQPMHKSTTSAKDTDDDDDDDEDADDDGHVPDSDVEQDSSDSSSSSDEVERVDRRPVADVVNGNRIPRTRRVLSELKPSDGNNKCFECGTHNPQWVSVTYGIWICLECSGKHRGLGVHLSFVRSVSMDKWKDIELEKMKVGGNRKAREFLDAQDDWDETMPIQRKYSTRAAALYRDRISTLAQGQPWDESGALARVNGSGGYAASGSSGGSTGSMTHSRSSGSMGGGSGAGGNGGGYQNGGDNYYQDGGSYQQYQTPEFKAQKEDFFSRKQEENAARPENLPPNQGGKYAGFGYTMDPPPRSQSHELFDTVQSSLATGWNVFSKVANVAKENALKYGSIASQKVVEVSSTVSEKVTEVGRKGWGGFGGPGSGSYSTPSGSNDQYSNISSDSGVSSPINGRQPGGYQQQRGSTGGSGRRDESSWSNNGWSNDSNSNSLPQSYQNGDNDDDGWNGFESYSGPASSGQRTSASAELMANVDVRNENGPDRHASSKSGSTRRTSNGSANRQHSTKASGAAAGIDEDFAALDIKSNRAPKSSSTSKKANNNPEDDLWNMLNN</sequence>
<dbReference type="FunFam" id="1.10.220.150:FF:000014">
    <property type="entry name" value="ADP-ribosylation factor GTPase-activating protein"/>
    <property type="match status" value="1"/>
</dbReference>
<keyword evidence="3" id="KW-0863">Zinc-finger</keyword>
<feature type="region of interest" description="Disordered" evidence="5">
    <location>
        <begin position="476"/>
        <end position="496"/>
    </location>
</feature>
<keyword evidence="4" id="KW-0862">Zinc</keyword>
<feature type="compositionally biased region" description="Low complexity" evidence="5">
    <location>
        <begin position="1391"/>
        <end position="1405"/>
    </location>
</feature>
<dbReference type="InterPro" id="IPR038508">
    <property type="entry name" value="ArfGAP_dom_sf"/>
</dbReference>
<feature type="compositionally biased region" description="Basic and acidic residues" evidence="5">
    <location>
        <begin position="514"/>
        <end position="533"/>
    </location>
</feature>
<feature type="compositionally biased region" description="Acidic residues" evidence="5">
    <location>
        <begin position="616"/>
        <end position="627"/>
    </location>
</feature>
<dbReference type="Gene3D" id="1.10.220.150">
    <property type="entry name" value="Arf GTPase activating protein"/>
    <property type="match status" value="1"/>
</dbReference>
<feature type="region of interest" description="Disordered" evidence="5">
    <location>
        <begin position="1238"/>
        <end position="1273"/>
    </location>
</feature>
<evidence type="ECO:0000256" key="1">
    <source>
        <dbReference type="ARBA" id="ARBA00022468"/>
    </source>
</evidence>
<feature type="compositionally biased region" description="Acidic residues" evidence="5">
    <location>
        <begin position="983"/>
        <end position="995"/>
    </location>
</feature>
<feature type="compositionally biased region" description="Basic and acidic residues" evidence="5">
    <location>
        <begin position="1017"/>
        <end position="1026"/>
    </location>
</feature>
<accession>A0A182I446</accession>
<feature type="region of interest" description="Disordered" evidence="5">
    <location>
        <begin position="819"/>
        <end position="845"/>
    </location>
</feature>
<feature type="compositionally biased region" description="Gly residues" evidence="5">
    <location>
        <begin position="1192"/>
        <end position="1208"/>
    </location>
</feature>
<feature type="region of interest" description="Disordered" evidence="5">
    <location>
        <begin position="923"/>
        <end position="951"/>
    </location>
</feature>
<evidence type="ECO:0000256" key="3">
    <source>
        <dbReference type="ARBA" id="ARBA00022771"/>
    </source>
</evidence>